<dbReference type="Proteomes" id="UP001056778">
    <property type="component" value="Chromosome 2"/>
</dbReference>
<keyword evidence="1" id="KW-0647">Proteasome</keyword>
<evidence type="ECO:0000313" key="2">
    <source>
        <dbReference type="Proteomes" id="UP001056778"/>
    </source>
</evidence>
<proteinExistence type="predicted"/>
<keyword evidence="2" id="KW-1185">Reference proteome</keyword>
<dbReference type="EMBL" id="CM043016">
    <property type="protein sequence ID" value="KAI4467446.1"/>
    <property type="molecule type" value="Genomic_DNA"/>
</dbReference>
<protein>
    <submittedName>
        <fullName evidence="1">Proteasome subunit alpha/beta</fullName>
    </submittedName>
</protein>
<accession>A0ACB9TKV4</accession>
<organism evidence="1 2">
    <name type="scientific">Holotrichia oblita</name>
    <name type="common">Chafer beetle</name>
    <dbReference type="NCBI Taxonomy" id="644536"/>
    <lineage>
        <taxon>Eukaryota</taxon>
        <taxon>Metazoa</taxon>
        <taxon>Ecdysozoa</taxon>
        <taxon>Arthropoda</taxon>
        <taxon>Hexapoda</taxon>
        <taxon>Insecta</taxon>
        <taxon>Pterygota</taxon>
        <taxon>Neoptera</taxon>
        <taxon>Endopterygota</taxon>
        <taxon>Coleoptera</taxon>
        <taxon>Polyphaga</taxon>
        <taxon>Scarabaeiformia</taxon>
        <taxon>Scarabaeidae</taxon>
        <taxon>Melolonthinae</taxon>
        <taxon>Holotrichia</taxon>
    </lineage>
</organism>
<comment type="caution">
    <text evidence="1">The sequence shown here is derived from an EMBL/GenBank/DDBJ whole genome shotgun (WGS) entry which is preliminary data.</text>
</comment>
<gene>
    <name evidence="1" type="ORF">MML48_2g00012334</name>
</gene>
<sequence>MFSTYDTFSAPSFWQNGPAPGAIHNFPGPQTGNTHLFQRSQAPVTTATSIVAITFNKGVLIAGDMLGSYGSLARFRNCPRIMKVNDNVILGAGGDYADFQYVKDFIDQKVIDEQCLDDGFIMKPKSLYCWLTRVMYNRRSKFDPLWNNFVVGGLQDGEPFLGTIDKLGTSYEDKTICTGYGAYMATPLLRDAIEKNPNPTEQEARDLVNRCMEVLFYRDARSFPKYQLAVITADGVSIEGPLEVKQNWNLAHMIH</sequence>
<name>A0ACB9TKV4_HOLOL</name>
<evidence type="ECO:0000313" key="1">
    <source>
        <dbReference type="EMBL" id="KAI4467446.1"/>
    </source>
</evidence>
<reference evidence="1" key="1">
    <citation type="submission" date="2022-04" db="EMBL/GenBank/DDBJ databases">
        <title>Chromosome-scale genome assembly of Holotrichia oblita Faldermann.</title>
        <authorList>
            <person name="Rongchong L."/>
        </authorList>
    </citation>
    <scope>NUCLEOTIDE SEQUENCE</scope>
    <source>
        <strain evidence="1">81SQS9</strain>
    </source>
</reference>